<dbReference type="AlphaFoldDB" id="A0A1M6HUE6"/>
<reference evidence="1 2" key="1">
    <citation type="submission" date="2016-11" db="EMBL/GenBank/DDBJ databases">
        <authorList>
            <person name="Jaros S."/>
            <person name="Januszkiewicz K."/>
            <person name="Wedrychowicz H."/>
        </authorList>
    </citation>
    <scope>NUCLEOTIDE SEQUENCE [LARGE SCALE GENOMIC DNA]</scope>
    <source>
        <strain evidence="1 2">DSM 21758</strain>
    </source>
</reference>
<name>A0A1M6HUE6_9CLOT</name>
<dbReference type="RefSeq" id="WP_072986138.1">
    <property type="nucleotide sequence ID" value="NZ_FQZB01000007.1"/>
</dbReference>
<evidence type="ECO:0000313" key="2">
    <source>
        <dbReference type="Proteomes" id="UP000184310"/>
    </source>
</evidence>
<sequence>MTDILKNESVLCIIKSHKNVGNSKVVANTIGNTIVNLLGGVGGRITNDFKLTLTTENLYIDAKSHSTWGGLPETVYEDKISIADIKTFEVKTEGKKEIIFLTTKNDKTTSFIRDNEKEDNLAFEMAKLIAITKNA</sequence>
<dbReference type="OrthoDB" id="1912553at2"/>
<dbReference type="EMBL" id="FQZB01000007">
    <property type="protein sequence ID" value="SHJ25780.1"/>
    <property type="molecule type" value="Genomic_DNA"/>
</dbReference>
<gene>
    <name evidence="1" type="ORF">SAMN02745163_01583</name>
</gene>
<organism evidence="1 2">
    <name type="scientific">Clostridium cavendishii DSM 21758</name>
    <dbReference type="NCBI Taxonomy" id="1121302"/>
    <lineage>
        <taxon>Bacteria</taxon>
        <taxon>Bacillati</taxon>
        <taxon>Bacillota</taxon>
        <taxon>Clostridia</taxon>
        <taxon>Eubacteriales</taxon>
        <taxon>Clostridiaceae</taxon>
        <taxon>Clostridium</taxon>
    </lineage>
</organism>
<accession>A0A1M6HUE6</accession>
<evidence type="ECO:0000313" key="1">
    <source>
        <dbReference type="EMBL" id="SHJ25780.1"/>
    </source>
</evidence>
<keyword evidence="2" id="KW-1185">Reference proteome</keyword>
<protein>
    <recommendedName>
        <fullName evidence="3">PH domain-containing protein</fullName>
    </recommendedName>
</protein>
<evidence type="ECO:0008006" key="3">
    <source>
        <dbReference type="Google" id="ProtNLM"/>
    </source>
</evidence>
<dbReference type="Proteomes" id="UP000184310">
    <property type="component" value="Unassembled WGS sequence"/>
</dbReference>
<proteinExistence type="predicted"/>